<accession>A0ABU5C7F0</accession>
<comment type="caution">
    <text evidence="3">The sequence shown here is derived from an EMBL/GenBank/DDBJ whole genome shotgun (WGS) entry which is preliminary data.</text>
</comment>
<dbReference type="InterPro" id="IPR017439">
    <property type="entry name" value="Amidohydrolase"/>
</dbReference>
<dbReference type="InterPro" id="IPR017144">
    <property type="entry name" value="Xaa-Arg_dipeptidase"/>
</dbReference>
<dbReference type="PANTHER" id="PTHR30575:SF0">
    <property type="entry name" value="XAA-ARG DIPEPTIDASE"/>
    <property type="match status" value="1"/>
</dbReference>
<dbReference type="SUPFAM" id="SSF55031">
    <property type="entry name" value="Bacterial exopeptidase dimerisation domain"/>
    <property type="match status" value="1"/>
</dbReference>
<organism evidence="3 4">
    <name type="scientific">Tigheibacillus halophilus</name>
    <dbReference type="NCBI Taxonomy" id="361280"/>
    <lineage>
        <taxon>Bacteria</taxon>
        <taxon>Bacillati</taxon>
        <taxon>Bacillota</taxon>
        <taxon>Bacilli</taxon>
        <taxon>Bacillales</taxon>
        <taxon>Bacillaceae</taxon>
        <taxon>Tigheibacillus</taxon>
    </lineage>
</organism>
<dbReference type="InterPro" id="IPR036264">
    <property type="entry name" value="Bact_exopeptidase_dim_dom"/>
</dbReference>
<dbReference type="SUPFAM" id="SSF53187">
    <property type="entry name" value="Zn-dependent exopeptidases"/>
    <property type="match status" value="1"/>
</dbReference>
<dbReference type="Pfam" id="PF01546">
    <property type="entry name" value="Peptidase_M20"/>
    <property type="match status" value="1"/>
</dbReference>
<dbReference type="InterPro" id="IPR052030">
    <property type="entry name" value="Peptidase_M20/M20A_hydrolases"/>
</dbReference>
<dbReference type="PANTHER" id="PTHR30575">
    <property type="entry name" value="PEPTIDASE M20"/>
    <property type="match status" value="1"/>
</dbReference>
<keyword evidence="4" id="KW-1185">Reference proteome</keyword>
<evidence type="ECO:0000256" key="1">
    <source>
        <dbReference type="PIRNR" id="PIRNR037226"/>
    </source>
</evidence>
<dbReference type="EMBL" id="JAWDIP010000003">
    <property type="protein sequence ID" value="MDY0394509.1"/>
    <property type="molecule type" value="Genomic_DNA"/>
</dbReference>
<name>A0ABU5C7F0_9BACI</name>
<dbReference type="Pfam" id="PF07687">
    <property type="entry name" value="M20_dimer"/>
    <property type="match status" value="1"/>
</dbReference>
<dbReference type="InterPro" id="IPR002933">
    <property type="entry name" value="Peptidase_M20"/>
</dbReference>
<gene>
    <name evidence="3" type="ORF">RWE15_08700</name>
</gene>
<sequence length="408" mass="43656">MTITTETRDVIYQSITDNRDLYIQTSHDIHEHPEIGNQEFYASEKHVTLLKNAGFDVQTAVAGHETSFFAIKDSGKPGTTVAYLAEYDALPGLGHACGHNIIGTTSVAAAIALAEILPEVGGRVAVLGTPAEEGGPNGSAKGSFVRHGFLKDVDIALMIHPSGKTSLTSETLAVDPLDFHFYGKPAHASGAPEKGVNALDAVIQLFVGINALRQQLPSDVRVHGIITHGGDAPNIIPEYAAARFYIRAETWKKTTEVAEKVRAIAKGASLATGTTVKIERFQNEVRDFVLNTVLDDVLREELERVGETVVENTVEGKQGKGSTDAGNISYSVPTAHPHIKIGPDDLIGHTAEFREAAKSPEGDEALIRGAKALAASGFRILTDKELLANIQADFKAEVAKKRTSRIAV</sequence>
<proteinExistence type="inferred from homology"/>
<feature type="domain" description="Peptidase M20 dimerisation" evidence="2">
    <location>
        <begin position="180"/>
        <end position="266"/>
    </location>
</feature>
<evidence type="ECO:0000313" key="4">
    <source>
        <dbReference type="Proteomes" id="UP001281447"/>
    </source>
</evidence>
<dbReference type="Gene3D" id="3.30.70.360">
    <property type="match status" value="1"/>
</dbReference>
<dbReference type="InterPro" id="IPR011650">
    <property type="entry name" value="Peptidase_M20_dimer"/>
</dbReference>
<dbReference type="PIRSF" id="PIRSF037226">
    <property type="entry name" value="Amidohydrolase_ACY1L2_prd"/>
    <property type="match status" value="1"/>
</dbReference>
<dbReference type="Gene3D" id="3.40.630.10">
    <property type="entry name" value="Zn peptidases"/>
    <property type="match status" value="1"/>
</dbReference>
<dbReference type="Proteomes" id="UP001281447">
    <property type="component" value="Unassembled WGS sequence"/>
</dbReference>
<evidence type="ECO:0000313" key="3">
    <source>
        <dbReference type="EMBL" id="MDY0394509.1"/>
    </source>
</evidence>
<reference evidence="3 4" key="1">
    <citation type="submission" date="2023-10" db="EMBL/GenBank/DDBJ databases">
        <title>Virgibacillus halophilus 5B73C genome.</title>
        <authorList>
            <person name="Miliotis G."/>
            <person name="Sengupta P."/>
            <person name="Hameed A."/>
            <person name="Chuvochina M."/>
            <person name="Mcdonagh F."/>
            <person name="Simpson A.C."/>
            <person name="Singh N.K."/>
            <person name="Rekha P.D."/>
            <person name="Raman K."/>
            <person name="Hugenholtz P."/>
            <person name="Venkateswaran K."/>
        </authorList>
    </citation>
    <scope>NUCLEOTIDE SEQUENCE [LARGE SCALE GENOMIC DNA]</scope>
    <source>
        <strain evidence="3 4">5B73C</strain>
    </source>
</reference>
<dbReference type="NCBIfam" id="TIGR01891">
    <property type="entry name" value="amidohydrolases"/>
    <property type="match status" value="1"/>
</dbReference>
<evidence type="ECO:0000259" key="2">
    <source>
        <dbReference type="Pfam" id="PF07687"/>
    </source>
</evidence>
<dbReference type="CDD" id="cd03887">
    <property type="entry name" value="M20_Acy1L2"/>
    <property type="match status" value="1"/>
</dbReference>
<protein>
    <recommendedName>
        <fullName evidence="1">Peptidase M20 domain-containing protein 2</fullName>
    </recommendedName>
</protein>
<comment type="similarity">
    <text evidence="1">Belongs to the peptidase M20A family.</text>
</comment>